<feature type="transmembrane region" description="Helical" evidence="1">
    <location>
        <begin position="18"/>
        <end position="36"/>
    </location>
</feature>
<dbReference type="InterPro" id="IPR017850">
    <property type="entry name" value="Alkaline_phosphatase_core_sf"/>
</dbReference>
<dbReference type="EMBL" id="NHNI01000002">
    <property type="protein sequence ID" value="OZY84487.1"/>
    <property type="molecule type" value="Genomic_DNA"/>
</dbReference>
<dbReference type="Proteomes" id="UP000216101">
    <property type="component" value="Unassembled WGS sequence"/>
</dbReference>
<feature type="transmembrane region" description="Helical" evidence="1">
    <location>
        <begin position="48"/>
        <end position="76"/>
    </location>
</feature>
<evidence type="ECO:0000313" key="5">
    <source>
        <dbReference type="Proteomes" id="UP000216101"/>
    </source>
</evidence>
<organism evidence="4 5">
    <name type="scientific">Cellvibrio mixtus</name>
    <dbReference type="NCBI Taxonomy" id="39650"/>
    <lineage>
        <taxon>Bacteria</taxon>
        <taxon>Pseudomonadati</taxon>
        <taxon>Pseudomonadota</taxon>
        <taxon>Gammaproteobacteria</taxon>
        <taxon>Cellvibrionales</taxon>
        <taxon>Cellvibrionaceae</taxon>
        <taxon>Cellvibrio</taxon>
    </lineage>
</organism>
<keyword evidence="1" id="KW-1133">Transmembrane helix</keyword>
<evidence type="ECO:0000256" key="1">
    <source>
        <dbReference type="SAM" id="Phobius"/>
    </source>
</evidence>
<dbReference type="SUPFAM" id="SSF53649">
    <property type="entry name" value="Alkaline phosphatase-like"/>
    <property type="match status" value="1"/>
</dbReference>
<dbReference type="CDD" id="cd16148">
    <property type="entry name" value="sulfatase_like"/>
    <property type="match status" value="1"/>
</dbReference>
<feature type="domain" description="Inner membrane protein YejM N-terminal" evidence="3">
    <location>
        <begin position="16"/>
        <end position="247"/>
    </location>
</feature>
<keyword evidence="1" id="KW-0812">Transmembrane</keyword>
<keyword evidence="5" id="KW-1185">Reference proteome</keyword>
<dbReference type="Gene3D" id="3.40.720.10">
    <property type="entry name" value="Alkaline Phosphatase, subunit A"/>
    <property type="match status" value="1"/>
</dbReference>
<dbReference type="InterPro" id="IPR012159">
    <property type="entry name" value="YejM-like"/>
</dbReference>
<gene>
    <name evidence="4" type="ORF">CBP51_14890</name>
</gene>
<dbReference type="InterPro" id="IPR052701">
    <property type="entry name" value="GAG_Ulvan_Degrading_Sulfatases"/>
</dbReference>
<dbReference type="PANTHER" id="PTHR43751">
    <property type="entry name" value="SULFATASE"/>
    <property type="match status" value="1"/>
</dbReference>
<evidence type="ECO:0000259" key="2">
    <source>
        <dbReference type="Pfam" id="PF00884"/>
    </source>
</evidence>
<dbReference type="Pfam" id="PF00884">
    <property type="entry name" value="Sulfatase"/>
    <property type="match status" value="1"/>
</dbReference>
<comment type="caution">
    <text evidence="4">The sequence shown here is derived from an EMBL/GenBank/DDBJ whole genome shotgun (WGS) entry which is preliminary data.</text>
</comment>
<evidence type="ECO:0008006" key="6">
    <source>
        <dbReference type="Google" id="ProtNLM"/>
    </source>
</evidence>
<sequence>MLLSRPLGIETHRHSRRWLAMFALLNALIMTAVTLTHSPWPEATSGQLYLVLGMFLHFSVLSLLLVFLIVVIGFLLRIQKYYAPIATVLFVIAQLIIITNVKVFSLYHFHLNGMVVNLVLSGALLENIAFSWVMWLSIGAVLLIAIAGQLILLALSRKLSNTHKLTNRQMSGLFLSAYIGLQLFNGCADAFGWNTVTAQNRYIPWMPTTTMRSSLEKMGFEVVQKAEGQTLPDAMKGLNYPRNPLQCDTQKPLNILMLVVDSLRADQLTAEVMPHSFQLRAKSQVFDNHYSSSNATRYGLFSMMYGLSGSYWKPMLAAEQGSLLFDITAQHNYQHFIYGSSTLTFPEFDRTIFSRLRQELQQGNAKTSADNDLDIAQRFIADLQQRSPEKPFFGFLFFDAPHGFSLPENYPHRFEPMLEQVNYLKLNKNSDPVPFLNLYKTTAHYVDSLIQQIMDQLAQQELLDNTLVIITSDHGQEFNETGKNFWGHNSNFSLWQTKVPLMLLWPGREATITNTLSSHEDLIPTLLSEAFGCSNPIADYSTGYSLFALPGNNRGLLMESWSDRAMLYDNHLFLINPLGDIDAVDQNYKPVDHLQLPPQILTDNIERMSRFLKSK</sequence>
<feature type="domain" description="Sulfatase N-terminal" evidence="2">
    <location>
        <begin position="254"/>
        <end position="528"/>
    </location>
</feature>
<dbReference type="Pfam" id="PF11893">
    <property type="entry name" value="DUF3413"/>
    <property type="match status" value="1"/>
</dbReference>
<reference evidence="5" key="1">
    <citation type="submission" date="2017-05" db="EMBL/GenBank/DDBJ databases">
        <authorList>
            <person name="Barney B.M."/>
        </authorList>
    </citation>
    <scope>NUCLEOTIDE SEQUENCE [LARGE SCALE GENOMIC DNA]</scope>
    <source>
        <strain evidence="5">PSBB022</strain>
    </source>
</reference>
<proteinExistence type="predicted"/>
<feature type="transmembrane region" description="Helical" evidence="1">
    <location>
        <begin position="129"/>
        <end position="152"/>
    </location>
</feature>
<name>A0A266Q3N1_9GAMM</name>
<protein>
    <recommendedName>
        <fullName evidence="6">Hydrolase</fullName>
    </recommendedName>
</protein>
<dbReference type="RefSeq" id="WP_094985534.1">
    <property type="nucleotide sequence ID" value="NZ_NHNI01000002.1"/>
</dbReference>
<dbReference type="AlphaFoldDB" id="A0A266Q3N1"/>
<dbReference type="PIRSF" id="PIRSF004950">
    <property type="entry name" value="Mmb_sulf_HI0842"/>
    <property type="match status" value="1"/>
</dbReference>
<evidence type="ECO:0000313" key="4">
    <source>
        <dbReference type="EMBL" id="OZY84487.1"/>
    </source>
</evidence>
<accession>A0A266Q3N1</accession>
<dbReference type="InterPro" id="IPR024588">
    <property type="entry name" value="YejM_N"/>
</dbReference>
<dbReference type="PANTHER" id="PTHR43751:SF3">
    <property type="entry name" value="SULFATASE N-TERMINAL DOMAIN-CONTAINING PROTEIN"/>
    <property type="match status" value="1"/>
</dbReference>
<feature type="transmembrane region" description="Helical" evidence="1">
    <location>
        <begin position="173"/>
        <end position="193"/>
    </location>
</feature>
<evidence type="ECO:0000259" key="3">
    <source>
        <dbReference type="Pfam" id="PF11893"/>
    </source>
</evidence>
<keyword evidence="1" id="KW-0472">Membrane</keyword>
<dbReference type="InterPro" id="IPR000917">
    <property type="entry name" value="Sulfatase_N"/>
</dbReference>
<feature type="transmembrane region" description="Helical" evidence="1">
    <location>
        <begin position="88"/>
        <end position="109"/>
    </location>
</feature>